<evidence type="ECO:0000313" key="15">
    <source>
        <dbReference type="Proteomes" id="UP000009046"/>
    </source>
</evidence>
<reference evidence="13" key="2">
    <citation type="submission" date="2007-04" db="EMBL/GenBank/DDBJ databases">
        <title>The genome of the human body louse.</title>
        <authorList>
            <consortium name="The Human Body Louse Genome Consortium"/>
            <person name="Kirkness E."/>
            <person name="Walenz B."/>
            <person name="Hass B."/>
            <person name="Bruggner R."/>
            <person name="Strausberg R."/>
        </authorList>
    </citation>
    <scope>NUCLEOTIDE SEQUENCE</scope>
    <source>
        <strain evidence="13">USDA</strain>
    </source>
</reference>
<dbReference type="EMBL" id="AAZO01003290">
    <property type="status" value="NOT_ANNOTATED_CDS"/>
    <property type="molecule type" value="Genomic_DNA"/>
</dbReference>
<dbReference type="FunCoup" id="E0VL75">
    <property type="interactions" value="1472"/>
</dbReference>
<accession>E0VL75</accession>
<gene>
    <name evidence="14" type="primary">8229493</name>
    <name evidence="13" type="ORF">Phum_PHUM283470</name>
</gene>
<dbReference type="EC" id="4.1.1.65" evidence="3"/>
<evidence type="ECO:0000313" key="14">
    <source>
        <dbReference type="EnsemblMetazoa" id="PHUM283470-PA"/>
    </source>
</evidence>
<dbReference type="UniPathway" id="UPA00558"/>
<dbReference type="EnsemblMetazoa" id="PHUM283470-RA">
    <property type="protein sequence ID" value="PHUM283470-PA"/>
    <property type="gene ID" value="PHUM283470"/>
</dbReference>
<reference evidence="13" key="1">
    <citation type="submission" date="2007-04" db="EMBL/GenBank/DDBJ databases">
        <title>Annotation of Pediculus humanus corporis strain USDA.</title>
        <authorList>
            <person name="Kirkness E."/>
            <person name="Hannick L."/>
            <person name="Hass B."/>
            <person name="Bruggner R."/>
            <person name="Lawson D."/>
            <person name="Bidwell S."/>
            <person name="Joardar V."/>
            <person name="Caler E."/>
            <person name="Walenz B."/>
            <person name="Inman J."/>
            <person name="Schobel S."/>
            <person name="Galinsky K."/>
            <person name="Amedeo P."/>
            <person name="Strausberg R."/>
        </authorList>
    </citation>
    <scope>NUCLEOTIDE SEQUENCE</scope>
    <source>
        <strain evidence="13">USDA</strain>
    </source>
</reference>
<dbReference type="KEGG" id="phu:Phum_PHUM283470"/>
<dbReference type="EMBL" id="DS235271">
    <property type="protein sequence ID" value="EEB14131.1"/>
    <property type="molecule type" value="Genomic_DNA"/>
</dbReference>
<reference evidence="14" key="3">
    <citation type="submission" date="2021-02" db="UniProtKB">
        <authorList>
            <consortium name="EnsemblMetazoa"/>
        </authorList>
    </citation>
    <scope>IDENTIFICATION</scope>
    <source>
        <strain evidence="14">USDA</strain>
    </source>
</reference>
<dbReference type="GO" id="GO:0006646">
    <property type="term" value="P:phosphatidylethanolamine biosynthetic process"/>
    <property type="evidence" value="ECO:0007669"/>
    <property type="project" value="UniProtKB-UniPathway"/>
</dbReference>
<evidence type="ECO:0000256" key="5">
    <source>
        <dbReference type="ARBA" id="ARBA00022793"/>
    </source>
</evidence>
<evidence type="ECO:0000256" key="6">
    <source>
        <dbReference type="ARBA" id="ARBA00023098"/>
    </source>
</evidence>
<evidence type="ECO:0000256" key="2">
    <source>
        <dbReference type="ARBA" id="ARBA00005189"/>
    </source>
</evidence>
<dbReference type="OrthoDB" id="4330at2759"/>
<dbReference type="CTD" id="8229493"/>
<proteinExistence type="predicted"/>
<dbReference type="InParanoid" id="E0VL75"/>
<dbReference type="InterPro" id="IPR033177">
    <property type="entry name" value="PSD-B"/>
</dbReference>
<evidence type="ECO:0000256" key="4">
    <source>
        <dbReference type="ARBA" id="ARBA00022516"/>
    </source>
</evidence>
<dbReference type="RefSeq" id="XP_002426869.1">
    <property type="nucleotide sequence ID" value="XM_002426824.1"/>
</dbReference>
<dbReference type="NCBIfam" id="TIGR00163">
    <property type="entry name" value="PS_decarb"/>
    <property type="match status" value="1"/>
</dbReference>
<dbReference type="PANTHER" id="PTHR10067">
    <property type="entry name" value="PHOSPHATIDYLSERINE DECARBOXYLASE"/>
    <property type="match status" value="1"/>
</dbReference>
<evidence type="ECO:0000256" key="9">
    <source>
        <dbReference type="ARBA" id="ARBA00023264"/>
    </source>
</evidence>
<keyword evidence="15" id="KW-1185">Reference proteome</keyword>
<dbReference type="GeneID" id="8229493"/>
<dbReference type="InterPro" id="IPR003817">
    <property type="entry name" value="PS_Dcarbxylase"/>
</dbReference>
<evidence type="ECO:0000256" key="3">
    <source>
        <dbReference type="ARBA" id="ARBA00012243"/>
    </source>
</evidence>
<evidence type="ECO:0000256" key="1">
    <source>
        <dbReference type="ARBA" id="ARBA00001928"/>
    </source>
</evidence>
<comment type="function">
    <text evidence="12">Catalyzes the formation of phosphatidylethanolamine (PtdEtn) from phosphatidylserine (PtdSer). Plays a central role in phospholipid metabolism and in the interorganelle trafficking of phosphatidylserine. May be involved in lipid droplet biogenesis at the endoplasmic reticulum membrane.</text>
</comment>
<sequence length="294" mass="33917">MSRLWGAITNIDLPVFIRPKIYSLYASSFGVNLDECEVQDLTRYKSLSEFFIRPLREECRPIDSDHRCIVSPADGRVLTFGKITSCQVDQVKGVTYSLQQFLGKQSWRKMTNRSTQTTFEGLNNERQDTDLYQCVVYLAPGDYHRFHSPVSWKVKFRRHFQGKLLSVNPAVASWINNLFSLNERAVYVGSWEHGFFSLTAVGATNVGFIRVVFDPVKRDLFFAQKDWRRGNGEEAERKVRFDKPVEIQKGQLFGEFRLGSTIVLIFEAPKNFKFDIENGQKIKYGEKIGAYTTC</sequence>
<comment type="pathway">
    <text evidence="11">Phospholipid metabolism; phosphatidylethanolamine biosynthesis.</text>
</comment>
<comment type="cofactor">
    <cofactor evidence="1">
        <name>pyruvate</name>
        <dbReference type="ChEBI" id="CHEBI:15361"/>
    </cofactor>
</comment>
<keyword evidence="10" id="KW-0670">Pyruvate</keyword>
<dbReference type="HOGENOM" id="CLU_029061_3_0_1"/>
<dbReference type="PANTHER" id="PTHR10067:SF6">
    <property type="entry name" value="PHOSPHATIDYLSERINE DECARBOXYLASE PROENZYME, MITOCHONDRIAL"/>
    <property type="match status" value="1"/>
</dbReference>
<keyword evidence="8 13" id="KW-0456">Lyase</keyword>
<dbReference type="OMA" id="KDYHHYH"/>
<dbReference type="Proteomes" id="UP000009046">
    <property type="component" value="Unassembled WGS sequence"/>
</dbReference>
<name>E0VL75_PEDHC</name>
<protein>
    <recommendedName>
        <fullName evidence="3">phosphatidylserine decarboxylase</fullName>
        <ecNumber evidence="3">4.1.1.65</ecNumber>
    </recommendedName>
</protein>
<evidence type="ECO:0000256" key="8">
    <source>
        <dbReference type="ARBA" id="ARBA00023239"/>
    </source>
</evidence>
<dbReference type="Pfam" id="PF02666">
    <property type="entry name" value="PS_Dcarbxylase"/>
    <property type="match status" value="1"/>
</dbReference>
<evidence type="ECO:0000256" key="11">
    <source>
        <dbReference type="ARBA" id="ARBA00024326"/>
    </source>
</evidence>
<keyword evidence="9" id="KW-1208">Phospholipid metabolism</keyword>
<dbReference type="STRING" id="121224.E0VL75"/>
<dbReference type="GO" id="GO:0004609">
    <property type="term" value="F:phosphatidylserine decarboxylase activity"/>
    <property type="evidence" value="ECO:0007669"/>
    <property type="project" value="UniProtKB-EC"/>
</dbReference>
<evidence type="ECO:0000256" key="7">
    <source>
        <dbReference type="ARBA" id="ARBA00023209"/>
    </source>
</evidence>
<keyword evidence="6" id="KW-0443">Lipid metabolism</keyword>
<evidence type="ECO:0000256" key="12">
    <source>
        <dbReference type="ARBA" id="ARBA00045136"/>
    </source>
</evidence>
<keyword evidence="4" id="KW-0444">Lipid biosynthesis</keyword>
<keyword evidence="7" id="KW-0594">Phospholipid biosynthesis</keyword>
<comment type="pathway">
    <text evidence="2">Lipid metabolism.</text>
</comment>
<organism>
    <name type="scientific">Pediculus humanus subsp. corporis</name>
    <name type="common">Body louse</name>
    <dbReference type="NCBI Taxonomy" id="121224"/>
    <lineage>
        <taxon>Eukaryota</taxon>
        <taxon>Metazoa</taxon>
        <taxon>Ecdysozoa</taxon>
        <taxon>Arthropoda</taxon>
        <taxon>Hexapoda</taxon>
        <taxon>Insecta</taxon>
        <taxon>Pterygota</taxon>
        <taxon>Neoptera</taxon>
        <taxon>Paraneoptera</taxon>
        <taxon>Psocodea</taxon>
        <taxon>Troctomorpha</taxon>
        <taxon>Phthiraptera</taxon>
        <taxon>Anoplura</taxon>
        <taxon>Pediculidae</taxon>
        <taxon>Pediculus</taxon>
    </lineage>
</organism>
<dbReference type="GO" id="GO:0005739">
    <property type="term" value="C:mitochondrion"/>
    <property type="evidence" value="ECO:0007669"/>
    <property type="project" value="TreeGrafter"/>
</dbReference>
<dbReference type="eggNOG" id="KOG2420">
    <property type="taxonomic scope" value="Eukaryota"/>
</dbReference>
<dbReference type="VEuPathDB" id="VectorBase:PHUM283470"/>
<evidence type="ECO:0000313" key="13">
    <source>
        <dbReference type="EMBL" id="EEB14131.1"/>
    </source>
</evidence>
<evidence type="ECO:0000256" key="10">
    <source>
        <dbReference type="ARBA" id="ARBA00023317"/>
    </source>
</evidence>
<keyword evidence="5" id="KW-0210">Decarboxylase</keyword>
<dbReference type="AlphaFoldDB" id="E0VL75"/>